<comment type="caution">
    <text evidence="1">The sequence shown here is derived from an EMBL/GenBank/DDBJ whole genome shotgun (WGS) entry which is preliminary data.</text>
</comment>
<dbReference type="Proteomes" id="UP001251085">
    <property type="component" value="Unassembled WGS sequence"/>
</dbReference>
<dbReference type="RefSeq" id="WP_311760036.1">
    <property type="nucleotide sequence ID" value="NZ_JAVRQI010000010.1"/>
</dbReference>
<keyword evidence="2" id="KW-1185">Reference proteome</keyword>
<sequence length="78" mass="8714">MNEKFEFGPEASEPSGNLVYIRRVELDSLPDDVRKQVPDADALYAVHGADGERLALVKDRSMAFMLARQNELTPVSVH</sequence>
<organism evidence="1 2">
    <name type="scientific">Paracoccus broussonetiae</name>
    <dbReference type="NCBI Taxonomy" id="3075834"/>
    <lineage>
        <taxon>Bacteria</taxon>
        <taxon>Pseudomonadati</taxon>
        <taxon>Pseudomonadota</taxon>
        <taxon>Alphaproteobacteria</taxon>
        <taxon>Rhodobacterales</taxon>
        <taxon>Paracoccaceae</taxon>
        <taxon>Paracoccus</taxon>
    </lineage>
</organism>
<name>A0ABU3EHM7_9RHOB</name>
<evidence type="ECO:0000313" key="1">
    <source>
        <dbReference type="EMBL" id="MDT1062945.1"/>
    </source>
</evidence>
<dbReference type="Pfam" id="PF06620">
    <property type="entry name" value="DUF1150"/>
    <property type="match status" value="1"/>
</dbReference>
<gene>
    <name evidence="1" type="ORF">RM190_13785</name>
</gene>
<protein>
    <submittedName>
        <fullName evidence="1">DUF1150 domain-containing protein</fullName>
    </submittedName>
</protein>
<evidence type="ECO:0000313" key="2">
    <source>
        <dbReference type="Proteomes" id="UP001251085"/>
    </source>
</evidence>
<dbReference type="InterPro" id="IPR009531">
    <property type="entry name" value="DUF1150"/>
</dbReference>
<reference evidence="2" key="1">
    <citation type="submission" date="2023-07" db="EMBL/GenBank/DDBJ databases">
        <title>Characterization of two Paracoccaceae strains isolated from Phycosphere and proposal of Xinfangfangia lacusdiani sp. nov.</title>
        <authorList>
            <person name="Deng Y."/>
            <person name="Zhang Y.Q."/>
        </authorList>
    </citation>
    <scope>NUCLEOTIDE SEQUENCE [LARGE SCALE GENOMIC DNA]</scope>
    <source>
        <strain evidence="2">CPCC 101403</strain>
    </source>
</reference>
<proteinExistence type="predicted"/>
<accession>A0ABU3EHM7</accession>
<dbReference type="EMBL" id="JAVRQI010000010">
    <property type="protein sequence ID" value="MDT1062945.1"/>
    <property type="molecule type" value="Genomic_DNA"/>
</dbReference>